<organism evidence="2">
    <name type="scientific">Melampsora larici-populina (strain 98AG31 / pathotype 3-4-7)</name>
    <name type="common">Poplar leaf rust fungus</name>
    <dbReference type="NCBI Taxonomy" id="747676"/>
    <lineage>
        <taxon>Eukaryota</taxon>
        <taxon>Fungi</taxon>
        <taxon>Dikarya</taxon>
        <taxon>Basidiomycota</taxon>
        <taxon>Pucciniomycotina</taxon>
        <taxon>Pucciniomycetes</taxon>
        <taxon>Pucciniales</taxon>
        <taxon>Melampsoraceae</taxon>
        <taxon>Melampsora</taxon>
    </lineage>
</organism>
<evidence type="ECO:0000313" key="1">
    <source>
        <dbReference type="EMBL" id="EGG12441.1"/>
    </source>
</evidence>
<dbReference type="InParanoid" id="F4R6L6"/>
<dbReference type="HOGENOM" id="CLU_2250697_0_0_1"/>
<proteinExistence type="predicted"/>
<dbReference type="RefSeq" id="XP_007404816.1">
    <property type="nucleotide sequence ID" value="XM_007404754.1"/>
</dbReference>
<name>F4R6L6_MELLP</name>
<keyword evidence="2" id="KW-1185">Reference proteome</keyword>
<dbReference type="KEGG" id="mlr:MELLADRAFT_101673"/>
<reference evidence="2" key="1">
    <citation type="journal article" date="2011" name="Proc. Natl. Acad. Sci. U.S.A.">
        <title>Obligate biotrophy features unraveled by the genomic analysis of rust fungi.</title>
        <authorList>
            <person name="Duplessis S."/>
            <person name="Cuomo C.A."/>
            <person name="Lin Y.-C."/>
            <person name="Aerts A."/>
            <person name="Tisserant E."/>
            <person name="Veneault-Fourrey C."/>
            <person name="Joly D.L."/>
            <person name="Hacquard S."/>
            <person name="Amselem J."/>
            <person name="Cantarel B.L."/>
            <person name="Chiu R."/>
            <person name="Coutinho P.M."/>
            <person name="Feau N."/>
            <person name="Field M."/>
            <person name="Frey P."/>
            <person name="Gelhaye E."/>
            <person name="Goldberg J."/>
            <person name="Grabherr M.G."/>
            <person name="Kodira C.D."/>
            <person name="Kohler A."/>
            <person name="Kuees U."/>
            <person name="Lindquist E.A."/>
            <person name="Lucas S.M."/>
            <person name="Mago R."/>
            <person name="Mauceli E."/>
            <person name="Morin E."/>
            <person name="Murat C."/>
            <person name="Pangilinan J.L."/>
            <person name="Park R."/>
            <person name="Pearson M."/>
            <person name="Quesneville H."/>
            <person name="Rouhier N."/>
            <person name="Sakthikumar S."/>
            <person name="Salamov A.A."/>
            <person name="Schmutz J."/>
            <person name="Selles B."/>
            <person name="Shapiro H."/>
            <person name="Tanguay P."/>
            <person name="Tuskan G.A."/>
            <person name="Henrissat B."/>
            <person name="Van de Peer Y."/>
            <person name="Rouze P."/>
            <person name="Ellis J.G."/>
            <person name="Dodds P.N."/>
            <person name="Schein J.E."/>
            <person name="Zhong S."/>
            <person name="Hamelin R.C."/>
            <person name="Grigoriev I.V."/>
            <person name="Szabo L.J."/>
            <person name="Martin F."/>
        </authorList>
    </citation>
    <scope>NUCLEOTIDE SEQUENCE [LARGE SCALE GENOMIC DNA]</scope>
    <source>
        <strain evidence="2">98AG31 / pathotype 3-4-7</strain>
    </source>
</reference>
<dbReference type="EMBL" id="GL883091">
    <property type="protein sequence ID" value="EGG12441.1"/>
    <property type="molecule type" value="Genomic_DNA"/>
</dbReference>
<dbReference type="Proteomes" id="UP000001072">
    <property type="component" value="Unassembled WGS sequence"/>
</dbReference>
<accession>F4R6L6</accession>
<sequence>MVWASDIKHYITHSKTFTHDHQPIQPEDANITRFGLSCQIAKSIVQRLNQITDMQGNRSDEEWEIYRETLVENYADELIRKCDMIKSEKQKAEMEAFKAKLKSL</sequence>
<evidence type="ECO:0000313" key="2">
    <source>
        <dbReference type="Proteomes" id="UP000001072"/>
    </source>
</evidence>
<dbReference type="AlphaFoldDB" id="F4R6L6"/>
<dbReference type="GeneID" id="18921438"/>
<dbReference type="VEuPathDB" id="FungiDB:MELLADRAFT_101673"/>
<gene>
    <name evidence="1" type="ORF">MELLADRAFT_101673</name>
</gene>
<protein>
    <submittedName>
        <fullName evidence="1">Uncharacterized protein</fullName>
    </submittedName>
</protein>